<keyword evidence="5" id="KW-0539">Nucleus</keyword>
<dbReference type="STRING" id="4829.A0A163JFL6"/>
<evidence type="ECO:0000313" key="10">
    <source>
        <dbReference type="Proteomes" id="UP000078561"/>
    </source>
</evidence>
<keyword evidence="6" id="KW-0175">Coiled coil</keyword>
<dbReference type="Proteomes" id="UP000078561">
    <property type="component" value="Unassembled WGS sequence"/>
</dbReference>
<comment type="similarity">
    <text evidence="2">Belongs to the TAF7 family.</text>
</comment>
<dbReference type="AlphaFoldDB" id="A0A163JFL6"/>
<dbReference type="PANTHER" id="PTHR12228:SF0">
    <property type="entry name" value="TATA-BOX BINDING PROTEIN ASSOCIATED FACTOR 7"/>
    <property type="match status" value="1"/>
</dbReference>
<dbReference type="GO" id="GO:0005669">
    <property type="term" value="C:transcription factor TFIID complex"/>
    <property type="evidence" value="ECO:0007669"/>
    <property type="project" value="InterPro"/>
</dbReference>
<comment type="subcellular location">
    <subcellularLocation>
        <location evidence="1">Nucleus</location>
    </subcellularLocation>
</comment>
<dbReference type="InterPro" id="IPR006751">
    <property type="entry name" value="TAFII55_prot_cons_reg"/>
</dbReference>
<dbReference type="FunCoup" id="A0A163JFL6">
    <property type="interactions" value="271"/>
</dbReference>
<dbReference type="InterPro" id="IPR037817">
    <property type="entry name" value="TAF7"/>
</dbReference>
<evidence type="ECO:0000313" key="9">
    <source>
        <dbReference type="EMBL" id="SAM01066.1"/>
    </source>
</evidence>
<organism evidence="9">
    <name type="scientific">Absidia glauca</name>
    <name type="common">Pin mould</name>
    <dbReference type="NCBI Taxonomy" id="4829"/>
    <lineage>
        <taxon>Eukaryota</taxon>
        <taxon>Fungi</taxon>
        <taxon>Fungi incertae sedis</taxon>
        <taxon>Mucoromycota</taxon>
        <taxon>Mucoromycotina</taxon>
        <taxon>Mucoromycetes</taxon>
        <taxon>Mucorales</taxon>
        <taxon>Cunninghamellaceae</taxon>
        <taxon>Absidia</taxon>
    </lineage>
</organism>
<dbReference type="GO" id="GO:0016251">
    <property type="term" value="F:RNA polymerase II general transcription initiation factor activity"/>
    <property type="evidence" value="ECO:0007669"/>
    <property type="project" value="TreeGrafter"/>
</dbReference>
<evidence type="ECO:0000256" key="1">
    <source>
        <dbReference type="ARBA" id="ARBA00004123"/>
    </source>
</evidence>
<evidence type="ECO:0000256" key="2">
    <source>
        <dbReference type="ARBA" id="ARBA00009368"/>
    </source>
</evidence>
<evidence type="ECO:0000256" key="4">
    <source>
        <dbReference type="ARBA" id="ARBA00023163"/>
    </source>
</evidence>
<sequence>MENIKIEEGEPKIPKVKVKIKRNKLPKANPQQAKEKPIKIKLTAKEGGYSTVSGVGSEDEEEPEPTTEEHLILRLPEGEMCDKLHDYVKKREIPEGIKLNFKDNRRGHFYFDGQRHDLTLVDLPTIIESQKTLDKKQFYKIADISQMLVVDGATLDTPVTQQMNGRHQADPYMYPHGLTPPLKYVRKRRFRKKLSKRAIEEVEREVERLLEVDATAEDVSYEVFDGREEMEMESDTGTQDIGSGREDSDSDADMMAAIVEGLDEIDDNDDDDNDGAADDDDDEQKQQEIDEIEQAIERKKKDVETAPNAMLKKRFETSVESLKKELALKQAHLAEMRK</sequence>
<dbReference type="PANTHER" id="PTHR12228">
    <property type="entry name" value="TRANSCRIPTION INITIATION FACTOR TFIID 55 KD SUBUNIT-RELATED"/>
    <property type="match status" value="1"/>
</dbReference>
<dbReference type="SMART" id="SM01370">
    <property type="entry name" value="TAFII55_N"/>
    <property type="match status" value="1"/>
</dbReference>
<feature type="region of interest" description="Disordered" evidence="7">
    <location>
        <begin position="221"/>
        <end position="250"/>
    </location>
</feature>
<keyword evidence="4" id="KW-0804">Transcription</keyword>
<gene>
    <name evidence="9" type="primary">ABSGL_06803.1 scaffold 8678</name>
</gene>
<evidence type="ECO:0000256" key="3">
    <source>
        <dbReference type="ARBA" id="ARBA00023015"/>
    </source>
</evidence>
<feature type="coiled-coil region" evidence="6">
    <location>
        <begin position="192"/>
        <end position="219"/>
    </location>
</feature>
<dbReference type="OrthoDB" id="153872at2759"/>
<dbReference type="EMBL" id="LT553503">
    <property type="protein sequence ID" value="SAM01066.1"/>
    <property type="molecule type" value="Genomic_DNA"/>
</dbReference>
<dbReference type="Pfam" id="PF04658">
    <property type="entry name" value="TAFII55_N"/>
    <property type="match status" value="1"/>
</dbReference>
<dbReference type="OMA" id="NESDEHH"/>
<name>A0A163JFL6_ABSGL</name>
<keyword evidence="10" id="KW-1185">Reference proteome</keyword>
<accession>A0A163JFL6</accession>
<dbReference type="InParanoid" id="A0A163JFL6"/>
<proteinExistence type="inferred from homology"/>
<evidence type="ECO:0000256" key="5">
    <source>
        <dbReference type="ARBA" id="ARBA00023242"/>
    </source>
</evidence>
<dbReference type="GO" id="GO:0051123">
    <property type="term" value="P:RNA polymerase II preinitiation complex assembly"/>
    <property type="evidence" value="ECO:0007669"/>
    <property type="project" value="TreeGrafter"/>
</dbReference>
<keyword evidence="3" id="KW-0805">Transcription regulation</keyword>
<reference evidence="9" key="1">
    <citation type="submission" date="2016-04" db="EMBL/GenBank/DDBJ databases">
        <authorList>
            <person name="Evans L.H."/>
            <person name="Alamgir A."/>
            <person name="Owens N."/>
            <person name="Weber N.D."/>
            <person name="Virtaneva K."/>
            <person name="Barbian K."/>
            <person name="Babar A."/>
            <person name="Rosenke K."/>
        </authorList>
    </citation>
    <scope>NUCLEOTIDE SEQUENCE [LARGE SCALE GENOMIC DNA]</scope>
    <source>
        <strain evidence="9">CBS 101.48</strain>
    </source>
</reference>
<feature type="domain" description="TAFII55 protein conserved region" evidence="8">
    <location>
        <begin position="67"/>
        <end position="218"/>
    </location>
</feature>
<dbReference type="CDD" id="cd08047">
    <property type="entry name" value="TAF7"/>
    <property type="match status" value="1"/>
</dbReference>
<evidence type="ECO:0000256" key="7">
    <source>
        <dbReference type="SAM" id="MobiDB-lite"/>
    </source>
</evidence>
<feature type="region of interest" description="Disordered" evidence="7">
    <location>
        <begin position="262"/>
        <end position="286"/>
    </location>
</feature>
<protein>
    <recommendedName>
        <fullName evidence="8">TAFII55 protein conserved region domain-containing protein</fullName>
    </recommendedName>
</protein>
<evidence type="ECO:0000256" key="6">
    <source>
        <dbReference type="SAM" id="Coils"/>
    </source>
</evidence>
<evidence type="ECO:0000259" key="8">
    <source>
        <dbReference type="SMART" id="SM01370"/>
    </source>
</evidence>